<dbReference type="OrthoDB" id="9790442at2"/>
<dbReference type="AlphaFoldDB" id="A0A364Y0U9"/>
<dbReference type="PANTHER" id="PTHR48111">
    <property type="entry name" value="REGULATOR OF RPOS"/>
    <property type="match status" value="1"/>
</dbReference>
<feature type="DNA-binding region" description="OmpR/PhoB-type" evidence="5">
    <location>
        <begin position="131"/>
        <end position="228"/>
    </location>
</feature>
<dbReference type="Gene3D" id="3.40.50.2300">
    <property type="match status" value="1"/>
</dbReference>
<evidence type="ECO:0000256" key="4">
    <source>
        <dbReference type="PROSITE-ProRule" id="PRU00169"/>
    </source>
</evidence>
<organism evidence="8 9">
    <name type="scientific">Pseudochryseolinea flava</name>
    <dbReference type="NCBI Taxonomy" id="2059302"/>
    <lineage>
        <taxon>Bacteria</taxon>
        <taxon>Pseudomonadati</taxon>
        <taxon>Bacteroidota</taxon>
        <taxon>Cytophagia</taxon>
        <taxon>Cytophagales</taxon>
        <taxon>Fulvivirgaceae</taxon>
        <taxon>Pseudochryseolinea</taxon>
    </lineage>
</organism>
<dbReference type="CDD" id="cd17574">
    <property type="entry name" value="REC_OmpR"/>
    <property type="match status" value="1"/>
</dbReference>
<dbReference type="InterPro" id="IPR036388">
    <property type="entry name" value="WH-like_DNA-bd_sf"/>
</dbReference>
<dbReference type="SUPFAM" id="SSF46894">
    <property type="entry name" value="C-terminal effector domain of the bipartite response regulators"/>
    <property type="match status" value="1"/>
</dbReference>
<feature type="domain" description="OmpR/PhoB-type" evidence="7">
    <location>
        <begin position="131"/>
        <end position="228"/>
    </location>
</feature>
<evidence type="ECO:0000256" key="1">
    <source>
        <dbReference type="ARBA" id="ARBA00022553"/>
    </source>
</evidence>
<gene>
    <name evidence="8" type="ORF">DQQ10_15295</name>
</gene>
<keyword evidence="1 4" id="KW-0597">Phosphoprotein</keyword>
<dbReference type="CDD" id="cd00383">
    <property type="entry name" value="trans_reg_C"/>
    <property type="match status" value="1"/>
</dbReference>
<protein>
    <submittedName>
        <fullName evidence="8">DNA-binding response regulator</fullName>
    </submittedName>
</protein>
<feature type="domain" description="Response regulatory" evidence="6">
    <location>
        <begin position="5"/>
        <end position="119"/>
    </location>
</feature>
<dbReference type="GO" id="GO:0000976">
    <property type="term" value="F:transcription cis-regulatory region binding"/>
    <property type="evidence" value="ECO:0007669"/>
    <property type="project" value="TreeGrafter"/>
</dbReference>
<evidence type="ECO:0000313" key="8">
    <source>
        <dbReference type="EMBL" id="RAW00414.1"/>
    </source>
</evidence>
<dbReference type="SUPFAM" id="SSF52172">
    <property type="entry name" value="CheY-like"/>
    <property type="match status" value="1"/>
</dbReference>
<evidence type="ECO:0000256" key="2">
    <source>
        <dbReference type="ARBA" id="ARBA00023012"/>
    </source>
</evidence>
<dbReference type="Proteomes" id="UP000251889">
    <property type="component" value="Unassembled WGS sequence"/>
</dbReference>
<dbReference type="Gene3D" id="6.10.250.690">
    <property type="match status" value="1"/>
</dbReference>
<dbReference type="InterPro" id="IPR016032">
    <property type="entry name" value="Sig_transdc_resp-reg_C-effctor"/>
</dbReference>
<dbReference type="RefSeq" id="WP_112747756.1">
    <property type="nucleotide sequence ID" value="NZ_QMFY01000007.1"/>
</dbReference>
<keyword evidence="2" id="KW-0902">Two-component regulatory system</keyword>
<dbReference type="PROSITE" id="PS50110">
    <property type="entry name" value="RESPONSE_REGULATORY"/>
    <property type="match status" value="1"/>
</dbReference>
<dbReference type="GO" id="GO:0005829">
    <property type="term" value="C:cytosol"/>
    <property type="evidence" value="ECO:0007669"/>
    <property type="project" value="TreeGrafter"/>
</dbReference>
<dbReference type="InterPro" id="IPR001867">
    <property type="entry name" value="OmpR/PhoB-type_DNA-bd"/>
</dbReference>
<evidence type="ECO:0000259" key="6">
    <source>
        <dbReference type="PROSITE" id="PS50110"/>
    </source>
</evidence>
<dbReference type="InterPro" id="IPR039420">
    <property type="entry name" value="WalR-like"/>
</dbReference>
<name>A0A364Y0U9_9BACT</name>
<accession>A0A364Y0U9</accession>
<dbReference type="PANTHER" id="PTHR48111:SF40">
    <property type="entry name" value="PHOSPHATE REGULON TRANSCRIPTIONAL REGULATORY PROTEIN PHOB"/>
    <property type="match status" value="1"/>
</dbReference>
<evidence type="ECO:0000256" key="5">
    <source>
        <dbReference type="PROSITE-ProRule" id="PRU01091"/>
    </source>
</evidence>
<dbReference type="Gene3D" id="1.10.10.10">
    <property type="entry name" value="Winged helix-like DNA-binding domain superfamily/Winged helix DNA-binding domain"/>
    <property type="match status" value="1"/>
</dbReference>
<dbReference type="GO" id="GO:0000156">
    <property type="term" value="F:phosphorelay response regulator activity"/>
    <property type="evidence" value="ECO:0007669"/>
    <property type="project" value="TreeGrafter"/>
</dbReference>
<sequence>MTVAHLLHIDDEVHYSELTKEYLEMRGYQVTLKHDADAALDILRTTPVDLCIVDIKMPRKDGFTLAAEIRELYEDMPIIFLTGQSTKEDKIKGLKLGADDYLTKPFSMEELYLRINAILKRVKVQEKIKSPGTFKLGKLTFQSGLRELVSGDKHIKLTSIESKLLKLLCERENAVLTRDEALKNIWGDDEQFRGYSLNVYVSKIRKLLRDEDAIEILNLHGEGYKLIVKVDSPSPQIK</sequence>
<evidence type="ECO:0000259" key="7">
    <source>
        <dbReference type="PROSITE" id="PS51755"/>
    </source>
</evidence>
<proteinExistence type="predicted"/>
<dbReference type="EMBL" id="QMFY01000007">
    <property type="protein sequence ID" value="RAW00414.1"/>
    <property type="molecule type" value="Genomic_DNA"/>
</dbReference>
<keyword evidence="9" id="KW-1185">Reference proteome</keyword>
<dbReference type="SMART" id="SM00448">
    <property type="entry name" value="REC"/>
    <property type="match status" value="1"/>
</dbReference>
<evidence type="ECO:0000256" key="3">
    <source>
        <dbReference type="ARBA" id="ARBA00023125"/>
    </source>
</evidence>
<dbReference type="PROSITE" id="PS51755">
    <property type="entry name" value="OMPR_PHOB"/>
    <property type="match status" value="1"/>
</dbReference>
<dbReference type="InterPro" id="IPR001789">
    <property type="entry name" value="Sig_transdc_resp-reg_receiver"/>
</dbReference>
<dbReference type="GO" id="GO:0032993">
    <property type="term" value="C:protein-DNA complex"/>
    <property type="evidence" value="ECO:0007669"/>
    <property type="project" value="TreeGrafter"/>
</dbReference>
<dbReference type="GO" id="GO:0006355">
    <property type="term" value="P:regulation of DNA-templated transcription"/>
    <property type="evidence" value="ECO:0007669"/>
    <property type="project" value="InterPro"/>
</dbReference>
<keyword evidence="3 5" id="KW-0238">DNA-binding</keyword>
<dbReference type="SMART" id="SM00862">
    <property type="entry name" value="Trans_reg_C"/>
    <property type="match status" value="1"/>
</dbReference>
<dbReference type="Pfam" id="PF00072">
    <property type="entry name" value="Response_reg"/>
    <property type="match status" value="1"/>
</dbReference>
<feature type="modified residue" description="4-aspartylphosphate" evidence="4">
    <location>
        <position position="54"/>
    </location>
</feature>
<dbReference type="InterPro" id="IPR011006">
    <property type="entry name" value="CheY-like_superfamily"/>
</dbReference>
<dbReference type="Pfam" id="PF00486">
    <property type="entry name" value="Trans_reg_C"/>
    <property type="match status" value="1"/>
</dbReference>
<evidence type="ECO:0000313" key="9">
    <source>
        <dbReference type="Proteomes" id="UP000251889"/>
    </source>
</evidence>
<comment type="caution">
    <text evidence="8">The sequence shown here is derived from an EMBL/GenBank/DDBJ whole genome shotgun (WGS) entry which is preliminary data.</text>
</comment>
<reference evidence="8 9" key="1">
    <citation type="submission" date="2018-06" db="EMBL/GenBank/DDBJ databases">
        <title>Chryseolinea flavus sp. nov., a member of the phylum Bacteroidetes isolated from soil.</title>
        <authorList>
            <person name="Li Y."/>
            <person name="Wang J."/>
        </authorList>
    </citation>
    <scope>NUCLEOTIDE SEQUENCE [LARGE SCALE GENOMIC DNA]</scope>
    <source>
        <strain evidence="8 9">SDU1-6</strain>
    </source>
</reference>